<dbReference type="InterPro" id="IPR050445">
    <property type="entry name" value="Bact_polysacc_biosynth/exp"/>
</dbReference>
<evidence type="ECO:0000256" key="5">
    <source>
        <dbReference type="ARBA" id="ARBA00023136"/>
    </source>
</evidence>
<evidence type="ECO:0000256" key="3">
    <source>
        <dbReference type="ARBA" id="ARBA00022692"/>
    </source>
</evidence>
<feature type="transmembrane region" description="Helical" evidence="7">
    <location>
        <begin position="247"/>
        <end position="268"/>
    </location>
</feature>
<evidence type="ECO:0000256" key="6">
    <source>
        <dbReference type="SAM" id="Coils"/>
    </source>
</evidence>
<keyword evidence="5 7" id="KW-0472">Membrane</keyword>
<dbReference type="PANTHER" id="PTHR32309:SF13">
    <property type="entry name" value="FERRIC ENTEROBACTIN TRANSPORT PROTEIN FEPE"/>
    <property type="match status" value="1"/>
</dbReference>
<evidence type="ECO:0000256" key="1">
    <source>
        <dbReference type="ARBA" id="ARBA00004651"/>
    </source>
</evidence>
<dbReference type="Proteomes" id="UP000242881">
    <property type="component" value="Unassembled WGS sequence"/>
</dbReference>
<name>A0A2J6WM69_9BACT</name>
<evidence type="ECO:0000313" key="10">
    <source>
        <dbReference type="Proteomes" id="UP000242881"/>
    </source>
</evidence>
<gene>
    <name evidence="9" type="ORF">C0187_03955</name>
</gene>
<dbReference type="PANTHER" id="PTHR32309">
    <property type="entry name" value="TYROSINE-PROTEIN KINASE"/>
    <property type="match status" value="1"/>
</dbReference>
<dbReference type="AlphaFoldDB" id="A0A2J6WM69"/>
<evidence type="ECO:0000259" key="8">
    <source>
        <dbReference type="Pfam" id="PF02706"/>
    </source>
</evidence>
<evidence type="ECO:0000256" key="4">
    <source>
        <dbReference type="ARBA" id="ARBA00022989"/>
    </source>
</evidence>
<keyword evidence="3 7" id="KW-0812">Transmembrane</keyword>
<keyword evidence="2" id="KW-1003">Cell membrane</keyword>
<comment type="caution">
    <text evidence="9">The sequence shown here is derived from an EMBL/GenBank/DDBJ whole genome shotgun (WGS) entry which is preliminary data.</text>
</comment>
<dbReference type="GO" id="GO:0004713">
    <property type="term" value="F:protein tyrosine kinase activity"/>
    <property type="evidence" value="ECO:0007669"/>
    <property type="project" value="TreeGrafter"/>
</dbReference>
<protein>
    <submittedName>
        <fullName evidence="9">Chain-length determining protein</fullName>
    </submittedName>
</protein>
<evidence type="ECO:0000256" key="7">
    <source>
        <dbReference type="SAM" id="Phobius"/>
    </source>
</evidence>
<feature type="coiled-coil region" evidence="6">
    <location>
        <begin position="156"/>
        <end position="190"/>
    </location>
</feature>
<dbReference type="InterPro" id="IPR003856">
    <property type="entry name" value="LPS_length_determ_N"/>
</dbReference>
<accession>A0A2J6WM69</accession>
<feature type="domain" description="Polysaccharide chain length determinant N-terminal" evidence="8">
    <location>
        <begin position="26"/>
        <end position="72"/>
    </location>
</feature>
<dbReference type="Pfam" id="PF02706">
    <property type="entry name" value="Wzz"/>
    <property type="match status" value="1"/>
</dbReference>
<feature type="transmembrane region" description="Helical" evidence="7">
    <location>
        <begin position="42"/>
        <end position="61"/>
    </location>
</feature>
<comment type="subcellular location">
    <subcellularLocation>
        <location evidence="1">Cell membrane</location>
        <topology evidence="1">Multi-pass membrane protein</topology>
    </subcellularLocation>
</comment>
<sequence length="277" mass="32481">MEMDKKEQSVAVQYVQYVPNQPYQEDEIDLKDLIKTIMKRKYFIITFTMIITLLAAIYAFLKTPIYEINSNLKVGYIINSNSIEPKTMIEYIKGNFDNSKNENKKFPQVDADIIKQTNDLINIKIRAFSNNEALAYLDKILDYIHKEEDKKISFYKENIKSQIKLLEIQITEIEQQINALENQLKTTKNPLLFQILLSHTKDYQIKILENKLKITDLNFQLSPLRITKTDTIGKVLTYKNPKKPNKILIITVAFVTGIFLSIFIIFFIDFAKNFKEE</sequence>
<reference evidence="9 10" key="1">
    <citation type="submission" date="2018-01" db="EMBL/GenBank/DDBJ databases">
        <title>Metagenomic assembled genomes from two thermal pools in the Uzon Caldera, Kamchatka, Russia.</title>
        <authorList>
            <person name="Wilkins L."/>
            <person name="Ettinger C."/>
        </authorList>
    </citation>
    <scope>NUCLEOTIDE SEQUENCE [LARGE SCALE GENOMIC DNA]</scope>
    <source>
        <strain evidence="9">ZAV-05</strain>
    </source>
</reference>
<dbReference type="GO" id="GO:0005886">
    <property type="term" value="C:plasma membrane"/>
    <property type="evidence" value="ECO:0007669"/>
    <property type="project" value="UniProtKB-SubCell"/>
</dbReference>
<evidence type="ECO:0000313" key="9">
    <source>
        <dbReference type="EMBL" id="PMP71483.1"/>
    </source>
</evidence>
<proteinExistence type="predicted"/>
<keyword evidence="6" id="KW-0175">Coiled coil</keyword>
<organism evidence="9 10">
    <name type="scientific">Calditerrivibrio nitroreducens</name>
    <dbReference type="NCBI Taxonomy" id="477976"/>
    <lineage>
        <taxon>Bacteria</taxon>
        <taxon>Pseudomonadati</taxon>
        <taxon>Deferribacterota</taxon>
        <taxon>Deferribacteres</taxon>
        <taxon>Deferribacterales</taxon>
        <taxon>Calditerrivibrionaceae</taxon>
    </lineage>
</organism>
<dbReference type="EMBL" id="PNIN01000040">
    <property type="protein sequence ID" value="PMP71483.1"/>
    <property type="molecule type" value="Genomic_DNA"/>
</dbReference>
<keyword evidence="4 7" id="KW-1133">Transmembrane helix</keyword>
<evidence type="ECO:0000256" key="2">
    <source>
        <dbReference type="ARBA" id="ARBA00022475"/>
    </source>
</evidence>